<evidence type="ECO:0000259" key="5">
    <source>
        <dbReference type="PROSITE" id="PS50893"/>
    </source>
</evidence>
<reference evidence="6 7" key="1">
    <citation type="submission" date="2019-09" db="EMBL/GenBank/DDBJ databases">
        <authorList>
            <person name="Pidcock S.E."/>
            <person name="Huws S.A."/>
        </authorList>
    </citation>
    <scope>NUCLEOTIDE SEQUENCE [LARGE SCALE GENOMIC DNA]</scope>
    <source>
        <strain evidence="6 7">MZ8</strain>
    </source>
</reference>
<dbReference type="SUPFAM" id="SSF52540">
    <property type="entry name" value="P-loop containing nucleoside triphosphate hydrolases"/>
    <property type="match status" value="1"/>
</dbReference>
<dbReference type="SMART" id="SM00382">
    <property type="entry name" value="AAA"/>
    <property type="match status" value="1"/>
</dbReference>
<organism evidence="6 7">
    <name type="scientific">Pseudobutyrivibrio xylanivorans</name>
    <dbReference type="NCBI Taxonomy" id="185007"/>
    <lineage>
        <taxon>Bacteria</taxon>
        <taxon>Bacillati</taxon>
        <taxon>Bacillota</taxon>
        <taxon>Clostridia</taxon>
        <taxon>Lachnospirales</taxon>
        <taxon>Lachnospiraceae</taxon>
        <taxon>Pseudobutyrivibrio</taxon>
    </lineage>
</organism>
<evidence type="ECO:0000256" key="4">
    <source>
        <dbReference type="ARBA" id="ARBA00022840"/>
    </source>
</evidence>
<evidence type="ECO:0000313" key="6">
    <source>
        <dbReference type="EMBL" id="NEX02298.1"/>
    </source>
</evidence>
<dbReference type="CDD" id="cd10147">
    <property type="entry name" value="Wzt_C-like"/>
    <property type="match status" value="1"/>
</dbReference>
<keyword evidence="3" id="KW-0547">Nucleotide-binding</keyword>
<dbReference type="EMBL" id="VTVE01000003">
    <property type="protein sequence ID" value="NEX02298.1"/>
    <property type="molecule type" value="Genomic_DNA"/>
</dbReference>
<dbReference type="Pfam" id="PF14524">
    <property type="entry name" value="Wzt_C"/>
    <property type="match status" value="1"/>
</dbReference>
<dbReference type="Proteomes" id="UP000473091">
    <property type="component" value="Unassembled WGS sequence"/>
</dbReference>
<accession>A0A6M0LIB0</accession>
<sequence>MNKENAIEVRDVKKTFKVYYDKGTQLKEKLLFWNRNKYERREVLKGISFDVKKGEVVGLIGHNGCGKSTTLKLLTRIIYPDSGSVEMKGRVSSLIELGAGFHPDMSGRENIYTNASIFGLSRKEIDSRIQDIIDFSEIEEFIDNPVRTYSSGMYMRLAFSVAINVDADILLIDEILGVGDAGFQTKCFNKLREIKQQGTTIVIVSHAMGQIEQICDRSIWIHEGLIKADGTPREVHPLYMDYMIEERKRIEEKELKKKRESGEIFEEDLVEENNGAANNMRWGNFYSKFKKVQLFDKEDKEITSFSTGDSVRIHAEYECRKTITDMVFGFGIYTLDDVWVYGSNTMIDRGENFVVEKDGSFDVILKDVPIMPGKYRIDVSLESASAVTVDFWRDTLDFTVYSIIDDRGIFRIEHDWKTQA</sequence>
<dbReference type="GO" id="GO:0016020">
    <property type="term" value="C:membrane"/>
    <property type="evidence" value="ECO:0007669"/>
    <property type="project" value="InterPro"/>
</dbReference>
<dbReference type="InterPro" id="IPR050683">
    <property type="entry name" value="Bact_Polysacc_Export_ATP-bd"/>
</dbReference>
<reference evidence="6 7" key="2">
    <citation type="submission" date="2020-03" db="EMBL/GenBank/DDBJ databases">
        <title>Investigating the evolutionary divergence of the Butyrivibrio group.</title>
        <authorList>
            <person name="Skvortsov T."/>
            <person name="Santos F.G."/>
            <person name="Ting K.S."/>
            <person name="Creevey C.J."/>
        </authorList>
    </citation>
    <scope>NUCLEOTIDE SEQUENCE [LARGE SCALE GENOMIC DNA]</scope>
    <source>
        <strain evidence="6 7">MZ8</strain>
    </source>
</reference>
<dbReference type="GO" id="GO:0016887">
    <property type="term" value="F:ATP hydrolysis activity"/>
    <property type="evidence" value="ECO:0007669"/>
    <property type="project" value="InterPro"/>
</dbReference>
<comment type="similarity">
    <text evidence="1">Belongs to the ABC transporter superfamily.</text>
</comment>
<gene>
    <name evidence="6" type="ORF">F0Q01_10460</name>
</gene>
<evidence type="ECO:0000313" key="7">
    <source>
        <dbReference type="Proteomes" id="UP000473091"/>
    </source>
</evidence>
<keyword evidence="4 6" id="KW-0067">ATP-binding</keyword>
<name>A0A6M0LIB0_PSEXY</name>
<dbReference type="PANTHER" id="PTHR46743">
    <property type="entry name" value="TEICHOIC ACIDS EXPORT ATP-BINDING PROTEIN TAGH"/>
    <property type="match status" value="1"/>
</dbReference>
<dbReference type="AlphaFoldDB" id="A0A6M0LIB0"/>
<keyword evidence="2" id="KW-0813">Transport</keyword>
<dbReference type="RefSeq" id="WP_090488726.1">
    <property type="nucleotide sequence ID" value="NZ_VTVE01000003.1"/>
</dbReference>
<dbReference type="PANTHER" id="PTHR46743:SF2">
    <property type="entry name" value="TEICHOIC ACIDS EXPORT ATP-BINDING PROTEIN TAGH"/>
    <property type="match status" value="1"/>
</dbReference>
<dbReference type="InterPro" id="IPR015860">
    <property type="entry name" value="ABC_transpr_TagH-like"/>
</dbReference>
<dbReference type="CDD" id="cd03220">
    <property type="entry name" value="ABC_KpsT_Wzt"/>
    <property type="match status" value="1"/>
</dbReference>
<proteinExistence type="inferred from homology"/>
<dbReference type="InterPro" id="IPR003439">
    <property type="entry name" value="ABC_transporter-like_ATP-bd"/>
</dbReference>
<dbReference type="Pfam" id="PF00005">
    <property type="entry name" value="ABC_tran"/>
    <property type="match status" value="1"/>
</dbReference>
<dbReference type="InterPro" id="IPR003593">
    <property type="entry name" value="AAA+_ATPase"/>
</dbReference>
<feature type="domain" description="ABC transporter" evidence="5">
    <location>
        <begin position="7"/>
        <end position="248"/>
    </location>
</feature>
<dbReference type="InterPro" id="IPR027417">
    <property type="entry name" value="P-loop_NTPase"/>
</dbReference>
<evidence type="ECO:0000256" key="2">
    <source>
        <dbReference type="ARBA" id="ARBA00022448"/>
    </source>
</evidence>
<dbReference type="Gene3D" id="2.70.50.60">
    <property type="entry name" value="abc- transporter (atp binding component) like domain"/>
    <property type="match status" value="1"/>
</dbReference>
<dbReference type="GO" id="GO:0005524">
    <property type="term" value="F:ATP binding"/>
    <property type="evidence" value="ECO:0007669"/>
    <property type="project" value="UniProtKB-KW"/>
</dbReference>
<protein>
    <submittedName>
        <fullName evidence="6">ABC transporter ATP-binding protein</fullName>
    </submittedName>
</protein>
<evidence type="ECO:0000256" key="3">
    <source>
        <dbReference type="ARBA" id="ARBA00022741"/>
    </source>
</evidence>
<dbReference type="GO" id="GO:0140359">
    <property type="term" value="F:ABC-type transporter activity"/>
    <property type="evidence" value="ECO:0007669"/>
    <property type="project" value="InterPro"/>
</dbReference>
<comment type="caution">
    <text evidence="6">The sequence shown here is derived from an EMBL/GenBank/DDBJ whole genome shotgun (WGS) entry which is preliminary data.</text>
</comment>
<dbReference type="InterPro" id="IPR029439">
    <property type="entry name" value="Wzt_C"/>
</dbReference>
<evidence type="ECO:0000256" key="1">
    <source>
        <dbReference type="ARBA" id="ARBA00005417"/>
    </source>
</evidence>
<dbReference type="Gene3D" id="3.40.50.300">
    <property type="entry name" value="P-loop containing nucleotide triphosphate hydrolases"/>
    <property type="match status" value="1"/>
</dbReference>
<dbReference type="PROSITE" id="PS50893">
    <property type="entry name" value="ABC_TRANSPORTER_2"/>
    <property type="match status" value="1"/>
</dbReference>